<reference evidence="2 3" key="1">
    <citation type="submission" date="2023-11" db="EMBL/GenBank/DDBJ databases">
        <title>Halocaridina rubra genome assembly.</title>
        <authorList>
            <person name="Smith C."/>
        </authorList>
    </citation>
    <scope>NUCLEOTIDE SEQUENCE [LARGE SCALE GENOMIC DNA]</scope>
    <source>
        <strain evidence="2">EP-1</strain>
        <tissue evidence="2">Whole</tissue>
    </source>
</reference>
<dbReference type="Proteomes" id="UP001381693">
    <property type="component" value="Unassembled WGS sequence"/>
</dbReference>
<sequence>MRDYGESDENRTLAMEVQGSRRRGRPKTRWKDCIAADMREKSMAINITGDRGRSRKLTKTLNASEFGANMEYSPEYHLCQYGAKNRTFTIVFN</sequence>
<feature type="region of interest" description="Disordered" evidence="1">
    <location>
        <begin position="1"/>
        <end position="29"/>
    </location>
</feature>
<name>A0AAN8WNP0_HALRR</name>
<keyword evidence="3" id="KW-1185">Reference proteome</keyword>
<comment type="caution">
    <text evidence="2">The sequence shown here is derived from an EMBL/GenBank/DDBJ whole genome shotgun (WGS) entry which is preliminary data.</text>
</comment>
<organism evidence="2 3">
    <name type="scientific">Halocaridina rubra</name>
    <name type="common">Hawaiian red shrimp</name>
    <dbReference type="NCBI Taxonomy" id="373956"/>
    <lineage>
        <taxon>Eukaryota</taxon>
        <taxon>Metazoa</taxon>
        <taxon>Ecdysozoa</taxon>
        <taxon>Arthropoda</taxon>
        <taxon>Crustacea</taxon>
        <taxon>Multicrustacea</taxon>
        <taxon>Malacostraca</taxon>
        <taxon>Eumalacostraca</taxon>
        <taxon>Eucarida</taxon>
        <taxon>Decapoda</taxon>
        <taxon>Pleocyemata</taxon>
        <taxon>Caridea</taxon>
        <taxon>Atyoidea</taxon>
        <taxon>Atyidae</taxon>
        <taxon>Halocaridina</taxon>
    </lineage>
</organism>
<evidence type="ECO:0000313" key="2">
    <source>
        <dbReference type="EMBL" id="KAK7066343.1"/>
    </source>
</evidence>
<protein>
    <submittedName>
        <fullName evidence="2">Uncharacterized protein</fullName>
    </submittedName>
</protein>
<proteinExistence type="predicted"/>
<accession>A0AAN8WNP0</accession>
<dbReference type="EMBL" id="JAXCGZ010019251">
    <property type="protein sequence ID" value="KAK7066343.1"/>
    <property type="molecule type" value="Genomic_DNA"/>
</dbReference>
<evidence type="ECO:0000256" key="1">
    <source>
        <dbReference type="SAM" id="MobiDB-lite"/>
    </source>
</evidence>
<feature type="compositionally biased region" description="Basic and acidic residues" evidence="1">
    <location>
        <begin position="1"/>
        <end position="11"/>
    </location>
</feature>
<gene>
    <name evidence="2" type="ORF">SK128_015603</name>
</gene>
<dbReference type="AlphaFoldDB" id="A0AAN8WNP0"/>
<evidence type="ECO:0000313" key="3">
    <source>
        <dbReference type="Proteomes" id="UP001381693"/>
    </source>
</evidence>